<accession>A0A1E5RP21</accession>
<comment type="caution">
    <text evidence="12">The sequence shown here is derived from an EMBL/GenBank/DDBJ whole genome shotgun (WGS) entry which is preliminary data.</text>
</comment>
<feature type="compositionally biased region" description="Low complexity" evidence="11">
    <location>
        <begin position="50"/>
        <end position="76"/>
    </location>
</feature>
<dbReference type="FunCoup" id="A0A1E5RP21">
    <property type="interactions" value="798"/>
</dbReference>
<dbReference type="GO" id="GO:0008320">
    <property type="term" value="F:protein transmembrane transporter activity"/>
    <property type="evidence" value="ECO:0007669"/>
    <property type="project" value="TreeGrafter"/>
</dbReference>
<evidence type="ECO:0000256" key="3">
    <source>
        <dbReference type="ARBA" id="ARBA00022737"/>
    </source>
</evidence>
<dbReference type="GO" id="GO:0030150">
    <property type="term" value="P:protein import into mitochondrial matrix"/>
    <property type="evidence" value="ECO:0007669"/>
    <property type="project" value="TreeGrafter"/>
</dbReference>
<dbReference type="InterPro" id="IPR019734">
    <property type="entry name" value="TPR_rpt"/>
</dbReference>
<dbReference type="STRING" id="56408.A0A1E5RP21"/>
<feature type="repeat" description="TPR" evidence="10">
    <location>
        <begin position="585"/>
        <end position="618"/>
    </location>
</feature>
<dbReference type="PROSITE" id="PS50005">
    <property type="entry name" value="TPR"/>
    <property type="match status" value="5"/>
</dbReference>
<evidence type="ECO:0000256" key="8">
    <source>
        <dbReference type="ARBA" id="ARBA00023136"/>
    </source>
</evidence>
<dbReference type="EMBL" id="LPNM01000005">
    <property type="protein sequence ID" value="OEJ88630.1"/>
    <property type="molecule type" value="Genomic_DNA"/>
</dbReference>
<dbReference type="GO" id="GO:0030943">
    <property type="term" value="F:mitochondrion targeting sequence binding"/>
    <property type="evidence" value="ECO:0007669"/>
    <property type="project" value="TreeGrafter"/>
</dbReference>
<evidence type="ECO:0000256" key="2">
    <source>
        <dbReference type="ARBA" id="ARBA00022692"/>
    </source>
</evidence>
<dbReference type="InParanoid" id="A0A1E5RP21"/>
<feature type="compositionally biased region" description="Basic residues" evidence="11">
    <location>
        <begin position="77"/>
        <end position="92"/>
    </location>
</feature>
<evidence type="ECO:0000313" key="13">
    <source>
        <dbReference type="Proteomes" id="UP000095728"/>
    </source>
</evidence>
<dbReference type="GO" id="GO:0045039">
    <property type="term" value="P:protein insertion into mitochondrial inner membrane"/>
    <property type="evidence" value="ECO:0007669"/>
    <property type="project" value="TreeGrafter"/>
</dbReference>
<keyword evidence="13" id="KW-1185">Reference proteome</keyword>
<dbReference type="PANTHER" id="PTHR46208">
    <property type="entry name" value="MITOCHONDRIAL IMPORT RECEPTOR SUBUNIT TOM70"/>
    <property type="match status" value="1"/>
</dbReference>
<evidence type="ECO:0000256" key="7">
    <source>
        <dbReference type="ARBA" id="ARBA00023128"/>
    </source>
</evidence>
<dbReference type="Proteomes" id="UP000095728">
    <property type="component" value="Unassembled WGS sequence"/>
</dbReference>
<organism evidence="12 13">
    <name type="scientific">Hanseniaspora osmophila</name>
    <dbReference type="NCBI Taxonomy" id="56408"/>
    <lineage>
        <taxon>Eukaryota</taxon>
        <taxon>Fungi</taxon>
        <taxon>Dikarya</taxon>
        <taxon>Ascomycota</taxon>
        <taxon>Saccharomycotina</taxon>
        <taxon>Saccharomycetes</taxon>
        <taxon>Saccharomycodales</taxon>
        <taxon>Saccharomycodaceae</taxon>
        <taxon>Hanseniaspora</taxon>
    </lineage>
</organism>
<dbReference type="InterPro" id="IPR011990">
    <property type="entry name" value="TPR-like_helical_dom_sf"/>
</dbReference>
<protein>
    <submittedName>
        <fullName evidence="12">Mitochondrial import receptor subunit TOM70</fullName>
    </submittedName>
</protein>
<keyword evidence="6" id="KW-1133">Transmembrane helix</keyword>
<evidence type="ECO:0000256" key="11">
    <source>
        <dbReference type="SAM" id="MobiDB-lite"/>
    </source>
</evidence>
<evidence type="ECO:0000256" key="9">
    <source>
        <dbReference type="ARBA" id="ARBA00038030"/>
    </source>
</evidence>
<keyword evidence="7" id="KW-0496">Mitochondrion</keyword>
<feature type="repeat" description="TPR" evidence="10">
    <location>
        <begin position="508"/>
        <end position="541"/>
    </location>
</feature>
<comment type="similarity">
    <text evidence="9">Belongs to the Tom70 family.</text>
</comment>
<dbReference type="GO" id="GO:0005741">
    <property type="term" value="C:mitochondrial outer membrane"/>
    <property type="evidence" value="ECO:0007669"/>
    <property type="project" value="UniProtKB-SubCell"/>
</dbReference>
<feature type="repeat" description="TPR" evidence="10">
    <location>
        <begin position="440"/>
        <end position="473"/>
    </location>
</feature>
<evidence type="ECO:0000313" key="12">
    <source>
        <dbReference type="EMBL" id="OEJ88630.1"/>
    </source>
</evidence>
<dbReference type="AlphaFoldDB" id="A0A1E5RP21"/>
<evidence type="ECO:0000256" key="10">
    <source>
        <dbReference type="PROSITE-ProRule" id="PRU00339"/>
    </source>
</evidence>
<evidence type="ECO:0000256" key="5">
    <source>
        <dbReference type="ARBA" id="ARBA00022803"/>
    </source>
</evidence>
<keyword evidence="5 10" id="KW-0802">TPR repeat</keyword>
<feature type="repeat" description="TPR" evidence="10">
    <location>
        <begin position="406"/>
        <end position="439"/>
    </location>
</feature>
<keyword evidence="3" id="KW-0677">Repeat</keyword>
<evidence type="ECO:0000256" key="1">
    <source>
        <dbReference type="ARBA" id="ARBA00004572"/>
    </source>
</evidence>
<dbReference type="SUPFAM" id="SSF48452">
    <property type="entry name" value="TPR-like"/>
    <property type="match status" value="3"/>
</dbReference>
<feature type="repeat" description="TPR" evidence="10">
    <location>
        <begin position="160"/>
        <end position="193"/>
    </location>
</feature>
<comment type="subcellular location">
    <subcellularLocation>
        <location evidence="1">Mitochondrion outer membrane</location>
        <topology evidence="1">Single-pass membrane protein</topology>
    </subcellularLocation>
</comment>
<dbReference type="Pfam" id="PF14559">
    <property type="entry name" value="TPR_19"/>
    <property type="match status" value="2"/>
</dbReference>
<evidence type="ECO:0000256" key="6">
    <source>
        <dbReference type="ARBA" id="ARBA00022989"/>
    </source>
</evidence>
<dbReference type="Gene3D" id="1.25.40.10">
    <property type="entry name" value="Tetratricopeptide repeat domain"/>
    <property type="match status" value="2"/>
</dbReference>
<dbReference type="SMART" id="SM00028">
    <property type="entry name" value="TPR"/>
    <property type="match status" value="8"/>
</dbReference>
<proteinExistence type="inferred from homology"/>
<feature type="region of interest" description="Disordered" evidence="11">
    <location>
        <begin position="46"/>
        <end position="100"/>
    </location>
</feature>
<keyword evidence="12" id="KW-0675">Receptor</keyword>
<name>A0A1E5RP21_9ASCO</name>
<keyword evidence="8" id="KW-0472">Membrane</keyword>
<keyword evidence="4" id="KW-1000">Mitochondrion outer membrane</keyword>
<gene>
    <name evidence="12" type="ORF">AWRI3579_g724</name>
</gene>
<evidence type="ECO:0000256" key="4">
    <source>
        <dbReference type="ARBA" id="ARBA00022787"/>
    </source>
</evidence>
<dbReference type="OrthoDB" id="2942533at2759"/>
<dbReference type="Pfam" id="PF13181">
    <property type="entry name" value="TPR_8"/>
    <property type="match status" value="2"/>
</dbReference>
<reference evidence="13" key="1">
    <citation type="journal article" date="2016" name="Genome Announc.">
        <title>Genome sequences of three species of Hanseniaspora isolated from spontaneous wine fermentations.</title>
        <authorList>
            <person name="Sternes P.R."/>
            <person name="Lee D."/>
            <person name="Kutyna D.R."/>
            <person name="Borneman A.R."/>
        </authorList>
    </citation>
    <scope>NUCLEOTIDE SEQUENCE [LARGE SCALE GENOMIC DNA]</scope>
    <source>
        <strain evidence="13">AWRI3579</strain>
    </source>
</reference>
<keyword evidence="2" id="KW-0812">Transmembrane</keyword>
<dbReference type="PANTHER" id="PTHR46208:SF1">
    <property type="entry name" value="MITOCHONDRIAL IMPORT RECEPTOR SUBUNIT TOM70"/>
    <property type="match status" value="1"/>
</dbReference>
<sequence>MSEDHSLGTFITRNRTAIITTVAAATTVIGAGYYYYNNVAGKSFDESDADSSSSLKSSSSSPSSSTPSTAGSASSANKKKKKKQQYKQKKKLEKQAENAAISGTLDEQAVGVAGTESSKDKQSGTKSEIVDLSNLGVPLTSTGDIDMTQLTTEEEKDKITMKLKEQGNVYFKNKEYENAIKLYTTALNIKKDPVFLSNRSACYVSLGEYEKVVEDCSAALELKRDYSKCLLRRASAYEILGNYSESMFDISALSLLGDFNGESIETMLERVLNKQITKVLEEKVKDATTKTEELSSFSDLASFFSSLSSKHDLKHYNPEDEDDVLLAKTIDDLYSQSAKGLSNANENFPKCVSRFEKKLAESPKDEILKEKLAIALSYQGILYFFKNDPTSANAVFEKSLELFPTVNTYVFFALLKSEKGSSDEVFGSFAKAIELDPKDPAPYYHRAQLYFVTNDLKKAGADFEKAKEVDPNHVFSYIQIACLTYKEGSLTDAETLFSQALRKFPDNSDIYVSYAEVLADSKKYEKSIENLDKAIELEEKAGNENVSANALITKANILASNPTVENFVEASQLLEKANEKSPRNFKAKISLGQFKLQEGDLDEALKLFEESIDLAMSTEDKYIAIKLHEGVKTQLRLKQDPYMSKRIDELLAQYAMGP</sequence>